<dbReference type="Proteomes" id="UP000259952">
    <property type="component" value="Segment"/>
</dbReference>
<reference evidence="2 3" key="1">
    <citation type="submission" date="2018-06" db="EMBL/GenBank/DDBJ databases">
        <authorList>
            <person name="Searcy Z.E."/>
            <person name="Delesalle V.A."/>
            <person name="Garlena R.A."/>
            <person name="Russell D.A."/>
            <person name="Pope W.H."/>
            <person name="Jacobs-Sera D."/>
            <person name="Hatfull G.F."/>
        </authorList>
    </citation>
    <scope>NUCLEOTIDE SEQUENCE [LARGE SCALE GENOMIC DNA]</scope>
</reference>
<dbReference type="InterPro" id="IPR000675">
    <property type="entry name" value="Cutinase/axe"/>
</dbReference>
<dbReference type="GO" id="GO:0016787">
    <property type="term" value="F:hydrolase activity"/>
    <property type="evidence" value="ECO:0007669"/>
    <property type="project" value="UniProtKB-KW"/>
</dbReference>
<dbReference type="EMBL" id="MH479913">
    <property type="protein sequence ID" value="AXN53446.1"/>
    <property type="molecule type" value="Genomic_DNA"/>
</dbReference>
<dbReference type="SUPFAM" id="SSF53474">
    <property type="entry name" value="alpha/beta-Hydrolases"/>
    <property type="match status" value="1"/>
</dbReference>
<dbReference type="InterPro" id="IPR029058">
    <property type="entry name" value="AB_hydrolase_fold"/>
</dbReference>
<accession>A0A346FCI2</accession>
<organism evidence="2 3">
    <name type="scientific">Gordonia phage Fryberger</name>
    <dbReference type="NCBI Taxonomy" id="2250392"/>
    <lineage>
        <taxon>Viruses</taxon>
        <taxon>Duplodnaviria</taxon>
        <taxon>Heunggongvirae</taxon>
        <taxon>Uroviricota</taxon>
        <taxon>Caudoviricetes</taxon>
        <taxon>Ronaldovirus</taxon>
        <taxon>Ronaldovirus fryberger</taxon>
    </lineage>
</organism>
<evidence type="ECO:0000256" key="1">
    <source>
        <dbReference type="ARBA" id="ARBA00022801"/>
    </source>
</evidence>
<name>A0A346FCI2_9CAUD</name>
<evidence type="ECO:0000313" key="3">
    <source>
        <dbReference type="Proteomes" id="UP000259952"/>
    </source>
</evidence>
<evidence type="ECO:0000313" key="2">
    <source>
        <dbReference type="EMBL" id="AXN53446.1"/>
    </source>
</evidence>
<keyword evidence="1" id="KW-0378">Hydrolase</keyword>
<dbReference type="Gene3D" id="3.40.50.1820">
    <property type="entry name" value="alpha/beta hydrolase"/>
    <property type="match status" value="1"/>
</dbReference>
<dbReference type="RefSeq" id="YP_009807580.1">
    <property type="nucleotide sequence ID" value="NC_048027.1"/>
</dbReference>
<sequence length="207" mass="22292">MQRVTTYLIALAMIVASGLMIVGVGTASAAPCPAVQRYAVGGNGDSGSTGVPGNRANRMNITYPADVFQGDHSRIVARDKLNREGHAMRARCPGTRIEVYAISLGASAASTVLDWWQTDGRMNYNSAAWFYGNPRNPGNAGFGGIETVGLPNLPFYTFWGPHRWGRIPVNEVCHRNDGVCWSPRPLHRDPGAAFNGLNGYLNGAHGY</sequence>
<gene>
    <name evidence="2" type="primary">28</name>
    <name evidence="2" type="ORF">SEA_FRYBERGER_28</name>
</gene>
<protein>
    <submittedName>
        <fullName evidence="2">Lysin B</fullName>
    </submittedName>
</protein>
<dbReference type="GeneID" id="54998461"/>
<dbReference type="Pfam" id="PF01083">
    <property type="entry name" value="Cutinase"/>
    <property type="match status" value="1"/>
</dbReference>
<proteinExistence type="predicted"/>
<dbReference type="KEGG" id="vg:54998461"/>
<keyword evidence="3" id="KW-1185">Reference proteome</keyword>